<proteinExistence type="predicted"/>
<dbReference type="Gene3D" id="3.30.450.40">
    <property type="match status" value="1"/>
</dbReference>
<dbReference type="Pfam" id="PF09339">
    <property type="entry name" value="HTH_IclR"/>
    <property type="match status" value="1"/>
</dbReference>
<dbReference type="Pfam" id="PF01614">
    <property type="entry name" value="IclR_C"/>
    <property type="match status" value="1"/>
</dbReference>
<protein>
    <submittedName>
        <fullName evidence="7">IclR family transcriptional regulator</fullName>
    </submittedName>
</protein>
<dbReference type="PANTHER" id="PTHR30136:SF24">
    <property type="entry name" value="HTH-TYPE TRANSCRIPTIONAL REPRESSOR ALLR"/>
    <property type="match status" value="1"/>
</dbReference>
<keyword evidence="1" id="KW-0805">Transcription regulation</keyword>
<dbReference type="PROSITE" id="PS51077">
    <property type="entry name" value="HTH_ICLR"/>
    <property type="match status" value="1"/>
</dbReference>
<name>A0ABS7G4E7_9ACTN</name>
<evidence type="ECO:0000256" key="1">
    <source>
        <dbReference type="ARBA" id="ARBA00023015"/>
    </source>
</evidence>
<dbReference type="SMART" id="SM00346">
    <property type="entry name" value="HTH_ICLR"/>
    <property type="match status" value="1"/>
</dbReference>
<keyword evidence="2" id="KW-0238">DNA-binding</keyword>
<dbReference type="Proteomes" id="UP000774570">
    <property type="component" value="Unassembled WGS sequence"/>
</dbReference>
<dbReference type="SUPFAM" id="SSF46785">
    <property type="entry name" value="Winged helix' DNA-binding domain"/>
    <property type="match status" value="1"/>
</dbReference>
<comment type="caution">
    <text evidence="7">The sequence shown here is derived from an EMBL/GenBank/DDBJ whole genome shotgun (WGS) entry which is preliminary data.</text>
</comment>
<evidence type="ECO:0000259" key="5">
    <source>
        <dbReference type="PROSITE" id="PS51077"/>
    </source>
</evidence>
<evidence type="ECO:0000256" key="2">
    <source>
        <dbReference type="ARBA" id="ARBA00023125"/>
    </source>
</evidence>
<keyword evidence="8" id="KW-1185">Reference proteome</keyword>
<accession>A0ABS7G4E7</accession>
<gene>
    <name evidence="7" type="ORF">K1Y72_30480</name>
</gene>
<dbReference type="InterPro" id="IPR005471">
    <property type="entry name" value="Tscrpt_reg_IclR_N"/>
</dbReference>
<dbReference type="InterPro" id="IPR036388">
    <property type="entry name" value="WH-like_DNA-bd_sf"/>
</dbReference>
<evidence type="ECO:0000313" key="8">
    <source>
        <dbReference type="Proteomes" id="UP000774570"/>
    </source>
</evidence>
<feature type="region of interest" description="Disordered" evidence="4">
    <location>
        <begin position="1"/>
        <end position="23"/>
    </location>
</feature>
<dbReference type="EMBL" id="JAIBOA010000026">
    <property type="protein sequence ID" value="MBW8486729.1"/>
    <property type="molecule type" value="Genomic_DNA"/>
</dbReference>
<dbReference type="RefSeq" id="WP_220169968.1">
    <property type="nucleotide sequence ID" value="NZ_JAIBOA010000026.1"/>
</dbReference>
<dbReference type="InterPro" id="IPR036390">
    <property type="entry name" value="WH_DNA-bd_sf"/>
</dbReference>
<evidence type="ECO:0000259" key="6">
    <source>
        <dbReference type="PROSITE" id="PS51078"/>
    </source>
</evidence>
<evidence type="ECO:0000313" key="7">
    <source>
        <dbReference type="EMBL" id="MBW8486729.1"/>
    </source>
</evidence>
<keyword evidence="3" id="KW-0804">Transcription</keyword>
<evidence type="ECO:0000256" key="4">
    <source>
        <dbReference type="SAM" id="MobiDB-lite"/>
    </source>
</evidence>
<dbReference type="InterPro" id="IPR014757">
    <property type="entry name" value="Tscrpt_reg_IclR_C"/>
</dbReference>
<organism evidence="7 8">
    <name type="scientific">Actinomadura parmotrematis</name>
    <dbReference type="NCBI Taxonomy" id="2864039"/>
    <lineage>
        <taxon>Bacteria</taxon>
        <taxon>Bacillati</taxon>
        <taxon>Actinomycetota</taxon>
        <taxon>Actinomycetes</taxon>
        <taxon>Streptosporangiales</taxon>
        <taxon>Thermomonosporaceae</taxon>
        <taxon>Actinomadura</taxon>
    </lineage>
</organism>
<dbReference type="PROSITE" id="PS51078">
    <property type="entry name" value="ICLR_ED"/>
    <property type="match status" value="1"/>
</dbReference>
<feature type="domain" description="HTH iclR-type" evidence="5">
    <location>
        <begin position="21"/>
        <end position="83"/>
    </location>
</feature>
<dbReference type="InterPro" id="IPR050707">
    <property type="entry name" value="HTH_MetabolicPath_Reg"/>
</dbReference>
<dbReference type="SUPFAM" id="SSF55781">
    <property type="entry name" value="GAF domain-like"/>
    <property type="match status" value="1"/>
</dbReference>
<feature type="compositionally biased region" description="Polar residues" evidence="4">
    <location>
        <begin position="1"/>
        <end position="11"/>
    </location>
</feature>
<dbReference type="PANTHER" id="PTHR30136">
    <property type="entry name" value="HELIX-TURN-HELIX TRANSCRIPTIONAL REGULATOR, ICLR FAMILY"/>
    <property type="match status" value="1"/>
</dbReference>
<dbReference type="Gene3D" id="1.10.10.10">
    <property type="entry name" value="Winged helix-like DNA-binding domain superfamily/Winged helix DNA-binding domain"/>
    <property type="match status" value="1"/>
</dbReference>
<dbReference type="InterPro" id="IPR029016">
    <property type="entry name" value="GAF-like_dom_sf"/>
</dbReference>
<reference evidence="7 8" key="1">
    <citation type="submission" date="2021-07" db="EMBL/GenBank/DDBJ databases">
        <title>Actinomadura sp. PM05-2 isolated from lichen.</title>
        <authorList>
            <person name="Somphong A."/>
            <person name="Phongsopitanun W."/>
            <person name="Tanasupawat S."/>
            <person name="Peongsungnone V."/>
        </authorList>
    </citation>
    <scope>NUCLEOTIDE SEQUENCE [LARGE SCALE GENOMIC DNA]</scope>
    <source>
        <strain evidence="7 8">PM05-2</strain>
    </source>
</reference>
<sequence>MSGQGRQNPQGGASERGAGAVKSASRTLDVLELLSSAPDPRTLAEMAVLLEVPKSSLHGILRTMQARGWVEADGTGTRYRLGVRALLTGTAYVDGDDIVAITAAILDRLSEETGETVHLGRLDGPDVVYLAKRESTHAVRLYSAVGRRLPAHATALGKALLAAHDPGEVDRRLNWPLASLTPTTITDPAELHAELERVRARGYAADEGENTPDIRCVAVALAQPAAGVNALSCSVPRTRASDERMAELAGALRRAARDIDPLAQRLRTT</sequence>
<evidence type="ECO:0000256" key="3">
    <source>
        <dbReference type="ARBA" id="ARBA00023163"/>
    </source>
</evidence>
<feature type="domain" description="IclR-ED" evidence="6">
    <location>
        <begin position="84"/>
        <end position="265"/>
    </location>
</feature>